<dbReference type="EMBL" id="CBUQ010000005">
    <property type="protein sequence ID" value="CDI67238.1"/>
    <property type="molecule type" value="Genomic_DNA"/>
</dbReference>
<gene>
    <name evidence="1" type="ORF">BANIM336_00547</name>
</gene>
<evidence type="ECO:0000313" key="2">
    <source>
        <dbReference type="Proteomes" id="UP000035645"/>
    </source>
</evidence>
<organism evidence="1 2">
    <name type="scientific">Bifidobacterium animalis subsp. animalis IM386</name>
    <dbReference type="NCBI Taxonomy" id="1402194"/>
    <lineage>
        <taxon>Bacteria</taxon>
        <taxon>Bacillati</taxon>
        <taxon>Actinomycetota</taxon>
        <taxon>Actinomycetes</taxon>
        <taxon>Bifidobacteriales</taxon>
        <taxon>Bifidobacteriaceae</taxon>
        <taxon>Bifidobacterium</taxon>
    </lineage>
</organism>
<sequence>MDMQTMLRQMNIFGGSDAHSRLAAQQELETLQQLARFVPLAADTTRAERLFEFTVRKRLQAWQRAGEAEHFYVSDRARARVDAEILDTIENNSREEEDERPHQ</sequence>
<evidence type="ECO:0000313" key="1">
    <source>
        <dbReference type="EMBL" id="CDI67238.1"/>
    </source>
</evidence>
<comment type="caution">
    <text evidence="1">The sequence shown here is derived from an EMBL/GenBank/DDBJ whole genome shotgun (WGS) entry which is preliminary data.</text>
</comment>
<reference evidence="1 2" key="1">
    <citation type="submission" date="2013-10" db="EMBL/GenBank/DDBJ databases">
        <authorList>
            <person name="Manrique M."/>
        </authorList>
    </citation>
    <scope>NUCLEOTIDE SEQUENCE [LARGE SCALE GENOMIC DNA]</scope>
    <source>
        <strain evidence="1 2">IM386</strain>
    </source>
</reference>
<accession>A0AAV2W0Y3</accession>
<protein>
    <submittedName>
        <fullName evidence="1">Uncharacterized protein</fullName>
    </submittedName>
</protein>
<dbReference type="AlphaFoldDB" id="A0AAV2W0Y3"/>
<dbReference type="RefSeq" id="WP_014697122.1">
    <property type="nucleotide sequence ID" value="NZ_CBUQ010000005.1"/>
</dbReference>
<reference evidence="1 2" key="2">
    <citation type="submission" date="2015-01" db="EMBL/GenBank/DDBJ databases">
        <title>Genome sequence of a Bifidobacterium animalis strain.</title>
        <authorList>
            <person name="Bogovic-Matijasic B."/>
            <person name="Hacin B."/>
            <person name="Citar M."/>
            <person name="Svigelj K."/>
            <person name="Stempelj M."/>
            <person name="Rogelj I."/>
        </authorList>
    </citation>
    <scope>NUCLEOTIDE SEQUENCE [LARGE SCALE GENOMIC DNA]</scope>
    <source>
        <strain evidence="1 2">IM386</strain>
    </source>
</reference>
<dbReference type="Proteomes" id="UP000035645">
    <property type="component" value="Unassembled WGS sequence"/>
</dbReference>
<proteinExistence type="predicted"/>
<name>A0AAV2W0Y3_9BIFI</name>